<reference evidence="1 2" key="1">
    <citation type="submission" date="2017-06" db="EMBL/GenBank/DDBJ databases">
        <title>Whole Genome Sequences of Colwellia marinimaniae MTCD1.</title>
        <authorList>
            <person name="Kusumoto H."/>
            <person name="Inoue M."/>
            <person name="Tanikawa K."/>
            <person name="Maeji H."/>
            <person name="Cameron J.H."/>
            <person name="Bartlett D.H."/>
        </authorList>
    </citation>
    <scope>NUCLEOTIDE SEQUENCE [LARGE SCALE GENOMIC DNA]</scope>
    <source>
        <strain evidence="1 2">MTCD1</strain>
    </source>
</reference>
<dbReference type="EMBL" id="BDQM01000015">
    <property type="protein sequence ID" value="GAW96481.1"/>
    <property type="molecule type" value="Genomic_DNA"/>
</dbReference>
<comment type="caution">
    <text evidence="1">The sequence shown here is derived from an EMBL/GenBank/DDBJ whole genome shotgun (WGS) entry which is preliminary data.</text>
</comment>
<name>A0ABQ0MVU2_9GAMM</name>
<gene>
    <name evidence="1" type="ORF">MTCD1_02097</name>
</gene>
<protein>
    <submittedName>
        <fullName evidence="1">Uncharacterized protein</fullName>
    </submittedName>
</protein>
<organism evidence="1 2">
    <name type="scientific">Colwellia marinimaniae</name>
    <dbReference type="NCBI Taxonomy" id="1513592"/>
    <lineage>
        <taxon>Bacteria</taxon>
        <taxon>Pseudomonadati</taxon>
        <taxon>Pseudomonadota</taxon>
        <taxon>Gammaproteobacteria</taxon>
        <taxon>Alteromonadales</taxon>
        <taxon>Colwelliaceae</taxon>
        <taxon>Colwellia</taxon>
    </lineage>
</organism>
<proteinExistence type="predicted"/>
<sequence>MLENGQLLISFDSYWQQDALAIASKVYISDEVIRNGEYIAGIYTSPQNTKTLAVKVLSDLGGINT</sequence>
<dbReference type="Proteomes" id="UP000197068">
    <property type="component" value="Unassembled WGS sequence"/>
</dbReference>
<dbReference type="RefSeq" id="WP_088568943.1">
    <property type="nucleotide sequence ID" value="NZ_BDQM01000015.1"/>
</dbReference>
<accession>A0ABQ0MVU2</accession>
<evidence type="ECO:0000313" key="2">
    <source>
        <dbReference type="Proteomes" id="UP000197068"/>
    </source>
</evidence>
<keyword evidence="2" id="KW-1185">Reference proteome</keyword>
<evidence type="ECO:0000313" key="1">
    <source>
        <dbReference type="EMBL" id="GAW96481.1"/>
    </source>
</evidence>